<evidence type="ECO:0000256" key="2">
    <source>
        <dbReference type="ARBA" id="ARBA00022692"/>
    </source>
</evidence>
<dbReference type="SUPFAM" id="SSF52540">
    <property type="entry name" value="P-loop containing nucleoside triphosphate hydrolases"/>
    <property type="match status" value="1"/>
</dbReference>
<dbReference type="InterPro" id="IPR027417">
    <property type="entry name" value="P-loop_NTPase"/>
</dbReference>
<dbReference type="EMBL" id="JARKNE010000010">
    <property type="protein sequence ID" value="KAK5792283.1"/>
    <property type="molecule type" value="Genomic_DNA"/>
</dbReference>
<evidence type="ECO:0000313" key="8">
    <source>
        <dbReference type="Proteomes" id="UP001358586"/>
    </source>
</evidence>
<feature type="transmembrane region" description="Helical" evidence="5">
    <location>
        <begin position="21"/>
        <end position="43"/>
    </location>
</feature>
<dbReference type="PANTHER" id="PTHR24222:SF50">
    <property type="entry name" value="ABC TRANSPORTER B FAMILY MEMBER 9-LIKE ISOFORM X2"/>
    <property type="match status" value="1"/>
</dbReference>
<keyword evidence="4 5" id="KW-0472">Membrane</keyword>
<evidence type="ECO:0000256" key="3">
    <source>
        <dbReference type="ARBA" id="ARBA00022989"/>
    </source>
</evidence>
<comment type="caution">
    <text evidence="7">The sequence shown here is derived from an EMBL/GenBank/DDBJ whole genome shotgun (WGS) entry which is preliminary data.</text>
</comment>
<dbReference type="Gene3D" id="3.40.50.300">
    <property type="entry name" value="P-loop containing nucleotide triphosphate hydrolases"/>
    <property type="match status" value="1"/>
</dbReference>
<accession>A0ABR0NBC2</accession>
<name>A0ABR0NBC2_GOSAR</name>
<keyword evidence="2 5" id="KW-0812">Transmembrane</keyword>
<evidence type="ECO:0000313" key="7">
    <source>
        <dbReference type="EMBL" id="KAK5792283.1"/>
    </source>
</evidence>
<protein>
    <recommendedName>
        <fullName evidence="6">ABC transporter domain-containing protein</fullName>
    </recommendedName>
</protein>
<proteinExistence type="predicted"/>
<dbReference type="Gene3D" id="1.20.1560.10">
    <property type="entry name" value="ABC transporter type 1, transmembrane domain"/>
    <property type="match status" value="1"/>
</dbReference>
<keyword evidence="8" id="KW-1185">Reference proteome</keyword>
<dbReference type="PANTHER" id="PTHR24222">
    <property type="entry name" value="ABC TRANSPORTER B FAMILY"/>
    <property type="match status" value="1"/>
</dbReference>
<gene>
    <name evidence="7" type="ORF">PVK06_033397</name>
</gene>
<sequence length="195" mass="22125">MERDEAADKEEDKNKNIGNRLYMFLVTVGTIAAIANGLTQPFMTLIFGQMINSFSGAVQSGVVKAVSKPFVAFARLKVKNQCFHRWRRFERVSASMDTGENRACQQRTYIFFNNYQGKHCIWKGHATNEEIRAAIEMANAAKLMDKLPKELDTMVGEHGTQLSGGQKRRIAIARAILTKITPKERRLCFQPLRLL</sequence>
<dbReference type="InterPro" id="IPR036640">
    <property type="entry name" value="ABC1_TM_sf"/>
</dbReference>
<evidence type="ECO:0000259" key="6">
    <source>
        <dbReference type="Pfam" id="PF00005"/>
    </source>
</evidence>
<comment type="subcellular location">
    <subcellularLocation>
        <location evidence="1">Membrane</location>
        <topology evidence="1">Multi-pass membrane protein</topology>
    </subcellularLocation>
</comment>
<evidence type="ECO:0000256" key="5">
    <source>
        <dbReference type="SAM" id="Phobius"/>
    </source>
</evidence>
<dbReference type="Proteomes" id="UP001358586">
    <property type="component" value="Chromosome 10"/>
</dbReference>
<feature type="domain" description="ABC transporter" evidence="6">
    <location>
        <begin position="114"/>
        <end position="179"/>
    </location>
</feature>
<keyword evidence="3 5" id="KW-1133">Transmembrane helix</keyword>
<dbReference type="InterPro" id="IPR039421">
    <property type="entry name" value="Type_1_exporter"/>
</dbReference>
<organism evidence="7 8">
    <name type="scientific">Gossypium arboreum</name>
    <name type="common">Tree cotton</name>
    <name type="synonym">Gossypium nanking</name>
    <dbReference type="NCBI Taxonomy" id="29729"/>
    <lineage>
        <taxon>Eukaryota</taxon>
        <taxon>Viridiplantae</taxon>
        <taxon>Streptophyta</taxon>
        <taxon>Embryophyta</taxon>
        <taxon>Tracheophyta</taxon>
        <taxon>Spermatophyta</taxon>
        <taxon>Magnoliopsida</taxon>
        <taxon>eudicotyledons</taxon>
        <taxon>Gunneridae</taxon>
        <taxon>Pentapetalae</taxon>
        <taxon>rosids</taxon>
        <taxon>malvids</taxon>
        <taxon>Malvales</taxon>
        <taxon>Malvaceae</taxon>
        <taxon>Malvoideae</taxon>
        <taxon>Gossypium</taxon>
    </lineage>
</organism>
<reference evidence="7 8" key="1">
    <citation type="submission" date="2023-03" db="EMBL/GenBank/DDBJ databases">
        <title>WGS of Gossypium arboreum.</title>
        <authorList>
            <person name="Yu D."/>
        </authorList>
    </citation>
    <scope>NUCLEOTIDE SEQUENCE [LARGE SCALE GENOMIC DNA]</scope>
    <source>
        <tissue evidence="7">Leaf</tissue>
    </source>
</reference>
<evidence type="ECO:0000256" key="1">
    <source>
        <dbReference type="ARBA" id="ARBA00004141"/>
    </source>
</evidence>
<dbReference type="Pfam" id="PF00005">
    <property type="entry name" value="ABC_tran"/>
    <property type="match status" value="1"/>
</dbReference>
<evidence type="ECO:0000256" key="4">
    <source>
        <dbReference type="ARBA" id="ARBA00023136"/>
    </source>
</evidence>
<dbReference type="InterPro" id="IPR003439">
    <property type="entry name" value="ABC_transporter-like_ATP-bd"/>
</dbReference>